<sequence>MTLPISAPQAAPDRFANNADMPGAIKNMSGRLVPECSDFEGTCVGNAELAQILAETLDSVPNADKRDAVAVQDQARKSMSAVNSTAGISRFTQFMYKRFPKQPAPTAPAIGSSLRGRPKTIAIPAIGSSLPGHPNYIAKTIASPASAETDNISPSFPPSALRGVISRPKKRSEALLLADKLRNRTKKRRTQ</sequence>
<protein>
    <submittedName>
        <fullName evidence="2">Uncharacterized protein</fullName>
    </submittedName>
</protein>
<accession>A0A9P9FF52</accession>
<evidence type="ECO:0000313" key="2">
    <source>
        <dbReference type="EMBL" id="KAH7160319.1"/>
    </source>
</evidence>
<dbReference type="AlphaFoldDB" id="A0A9P9FF52"/>
<reference evidence="2" key="1">
    <citation type="journal article" date="2021" name="Nat. Commun.">
        <title>Genetic determinants of endophytism in the Arabidopsis root mycobiome.</title>
        <authorList>
            <person name="Mesny F."/>
            <person name="Miyauchi S."/>
            <person name="Thiergart T."/>
            <person name="Pickel B."/>
            <person name="Atanasova L."/>
            <person name="Karlsson M."/>
            <person name="Huettel B."/>
            <person name="Barry K.W."/>
            <person name="Haridas S."/>
            <person name="Chen C."/>
            <person name="Bauer D."/>
            <person name="Andreopoulos W."/>
            <person name="Pangilinan J."/>
            <person name="LaButti K."/>
            <person name="Riley R."/>
            <person name="Lipzen A."/>
            <person name="Clum A."/>
            <person name="Drula E."/>
            <person name="Henrissat B."/>
            <person name="Kohler A."/>
            <person name="Grigoriev I.V."/>
            <person name="Martin F.M."/>
            <person name="Hacquard S."/>
        </authorList>
    </citation>
    <scope>NUCLEOTIDE SEQUENCE</scope>
    <source>
        <strain evidence="2">MPI-CAGE-AT-0021</strain>
    </source>
</reference>
<evidence type="ECO:0000256" key="1">
    <source>
        <dbReference type="SAM" id="MobiDB-lite"/>
    </source>
</evidence>
<dbReference type="EMBL" id="JAGMUU010000002">
    <property type="protein sequence ID" value="KAH7160319.1"/>
    <property type="molecule type" value="Genomic_DNA"/>
</dbReference>
<evidence type="ECO:0000313" key="3">
    <source>
        <dbReference type="Proteomes" id="UP000717696"/>
    </source>
</evidence>
<dbReference type="Proteomes" id="UP000717696">
    <property type="component" value="Unassembled WGS sequence"/>
</dbReference>
<feature type="region of interest" description="Disordered" evidence="1">
    <location>
        <begin position="147"/>
        <end position="169"/>
    </location>
</feature>
<name>A0A9P9FF52_9HYPO</name>
<keyword evidence="3" id="KW-1185">Reference proteome</keyword>
<gene>
    <name evidence="2" type="ORF">B0J13DRAFT_126621</name>
</gene>
<organism evidence="2 3">
    <name type="scientific">Dactylonectria estremocensis</name>
    <dbReference type="NCBI Taxonomy" id="1079267"/>
    <lineage>
        <taxon>Eukaryota</taxon>
        <taxon>Fungi</taxon>
        <taxon>Dikarya</taxon>
        <taxon>Ascomycota</taxon>
        <taxon>Pezizomycotina</taxon>
        <taxon>Sordariomycetes</taxon>
        <taxon>Hypocreomycetidae</taxon>
        <taxon>Hypocreales</taxon>
        <taxon>Nectriaceae</taxon>
        <taxon>Dactylonectria</taxon>
    </lineage>
</organism>
<proteinExistence type="predicted"/>
<comment type="caution">
    <text evidence="2">The sequence shown here is derived from an EMBL/GenBank/DDBJ whole genome shotgun (WGS) entry which is preliminary data.</text>
</comment>